<reference evidence="1 2" key="1">
    <citation type="submission" date="2020-08" db="EMBL/GenBank/DDBJ databases">
        <title>Genome public.</title>
        <authorList>
            <person name="Liu C."/>
            <person name="Sun Q."/>
        </authorList>
    </citation>
    <scope>NUCLEOTIDE SEQUENCE [LARGE SCALE GENOMIC DNA]</scope>
    <source>
        <strain evidence="1 2">NSJ-56</strain>
    </source>
</reference>
<proteinExistence type="predicted"/>
<accession>A0ABR7D0C2</accession>
<organism evidence="1 2">
    <name type="scientific">Butyricimonas hominis</name>
    <dbReference type="NCBI Taxonomy" id="2763032"/>
    <lineage>
        <taxon>Bacteria</taxon>
        <taxon>Pseudomonadati</taxon>
        <taxon>Bacteroidota</taxon>
        <taxon>Bacteroidia</taxon>
        <taxon>Bacteroidales</taxon>
        <taxon>Odoribacteraceae</taxon>
        <taxon>Butyricimonas</taxon>
    </lineage>
</organism>
<evidence type="ECO:0000313" key="2">
    <source>
        <dbReference type="Proteomes" id="UP000646484"/>
    </source>
</evidence>
<name>A0ABR7D0C2_9BACT</name>
<keyword evidence="2" id="KW-1185">Reference proteome</keyword>
<dbReference type="EMBL" id="JACOOH010000004">
    <property type="protein sequence ID" value="MBC5621376.1"/>
    <property type="molecule type" value="Genomic_DNA"/>
</dbReference>
<gene>
    <name evidence="1" type="ORF">H8S64_09720</name>
</gene>
<evidence type="ECO:0000313" key="1">
    <source>
        <dbReference type="EMBL" id="MBC5621376.1"/>
    </source>
</evidence>
<dbReference type="RefSeq" id="WP_186975928.1">
    <property type="nucleotide sequence ID" value="NZ_JACOOH010000004.1"/>
</dbReference>
<dbReference type="Proteomes" id="UP000646484">
    <property type="component" value="Unassembled WGS sequence"/>
</dbReference>
<comment type="caution">
    <text evidence="1">The sequence shown here is derived from an EMBL/GenBank/DDBJ whole genome shotgun (WGS) entry which is preliminary data.</text>
</comment>
<sequence length="482" mass="54868">MKKSIGYFLWVSFIFMLFGCAELYKGDEDEQVEVILPPGPTYTTETEHTLNVVYYVPADEYDREYWHWRLSGFALDMQKYFELCLQRNRIPNKKFGLIVNENPDYVKMHYIKSSLPTDQMIEKNMPKMAEEVLAYFEQHPEEKTSDNYLVFMPKYTGSFCAHYSLGTYSGIAFCGVDHEKFKVRYLTSSRGREAHLASYGEVLHTLARSFGVPLESHKMSSATFSLVGAVKSKAVSKIYRWEWFYTRYCSNSGNTLNLPKGGILDKVILPEAAARFLEKHPLFSNVAPVEPEPLEVTIDEWDIRSLPGNPALEEDSVFVACTFHSNKPVDGIILYNDPWASHDVTVSYEPINAASYAAYQAASEALERNETWDGGNDAYGVYKNILYAEDLGNNTYRVTFDIAMGDLFLNKPFFGTWSKSFGAELRFRFIGKDGSRCPSYPSVKGSLTCETGGDYRRLYRLSYTASNSPITHNIATLYGTKE</sequence>
<protein>
    <submittedName>
        <fullName evidence="1">Uncharacterized protein</fullName>
    </submittedName>
</protein>
<dbReference type="PROSITE" id="PS51257">
    <property type="entry name" value="PROKAR_LIPOPROTEIN"/>
    <property type="match status" value="1"/>
</dbReference>